<feature type="region of interest" description="Disordered" evidence="1">
    <location>
        <begin position="306"/>
        <end position="328"/>
    </location>
</feature>
<dbReference type="InterPro" id="IPR038883">
    <property type="entry name" value="AN11006-like"/>
</dbReference>
<dbReference type="AlphaFoldDB" id="A0A6A6QEN6"/>
<dbReference type="PANTHER" id="PTHR42085:SF8">
    <property type="entry name" value="F-BOX DOMAIN-CONTAINING PROTEIN"/>
    <property type="match status" value="1"/>
</dbReference>
<protein>
    <recommendedName>
        <fullName evidence="2">DUF7730 domain-containing protein</fullName>
    </recommendedName>
</protein>
<dbReference type="InterPro" id="IPR056632">
    <property type="entry name" value="DUF7730"/>
</dbReference>
<evidence type="ECO:0000256" key="1">
    <source>
        <dbReference type="SAM" id="MobiDB-lite"/>
    </source>
</evidence>
<evidence type="ECO:0000313" key="3">
    <source>
        <dbReference type="EMBL" id="KAF2490083.1"/>
    </source>
</evidence>
<dbReference type="Proteomes" id="UP000799750">
    <property type="component" value="Unassembled WGS sequence"/>
</dbReference>
<dbReference type="PANTHER" id="PTHR42085">
    <property type="entry name" value="F-BOX DOMAIN-CONTAINING PROTEIN"/>
    <property type="match status" value="1"/>
</dbReference>
<accession>A0A6A6QEN6</accession>
<feature type="domain" description="DUF7730" evidence="2">
    <location>
        <begin position="60"/>
        <end position="192"/>
    </location>
</feature>
<dbReference type="Pfam" id="PF24864">
    <property type="entry name" value="DUF7730"/>
    <property type="match status" value="1"/>
</dbReference>
<organism evidence="3 4">
    <name type="scientific">Lophium mytilinum</name>
    <dbReference type="NCBI Taxonomy" id="390894"/>
    <lineage>
        <taxon>Eukaryota</taxon>
        <taxon>Fungi</taxon>
        <taxon>Dikarya</taxon>
        <taxon>Ascomycota</taxon>
        <taxon>Pezizomycotina</taxon>
        <taxon>Dothideomycetes</taxon>
        <taxon>Pleosporomycetidae</taxon>
        <taxon>Mytilinidiales</taxon>
        <taxon>Mytilinidiaceae</taxon>
        <taxon>Lophium</taxon>
    </lineage>
</organism>
<feature type="compositionally biased region" description="Basic and acidic residues" evidence="1">
    <location>
        <begin position="312"/>
        <end position="328"/>
    </location>
</feature>
<dbReference type="EMBL" id="MU004198">
    <property type="protein sequence ID" value="KAF2490083.1"/>
    <property type="molecule type" value="Genomic_DNA"/>
</dbReference>
<sequence length="328" mass="37165">MSNVQAATRSQPKRKRAQVKYYEGNDDDLLASDQEVEEFSTSKRSKAKPRPLPKRKIFPFLSLPAELRNIIYEHALVDGNGVHLIAKTEHYRRVVIRENPVTNVVNGPFGRVRYRNGFPHPYGGSNEEEDEEESSKPISFVPSLLAVNRQICAEALPILYSNKFMLEDTTALHSFMADLRPKTRELLEDVTIQGWGYTKAHKALNHPGLTMLSGAVNLKRLHFQCRIGWGNNVRKVARQVYRDGFHWLEAVGVAKGNYDAAVDLISLAEFTHHRSPWRIPNEEDAVDQAAKMEAFGDELRKLLSYKKPSSSRKSEGKRNGKGKGKVDD</sequence>
<reference evidence="3" key="1">
    <citation type="journal article" date="2020" name="Stud. Mycol.">
        <title>101 Dothideomycetes genomes: a test case for predicting lifestyles and emergence of pathogens.</title>
        <authorList>
            <person name="Haridas S."/>
            <person name="Albert R."/>
            <person name="Binder M."/>
            <person name="Bloem J."/>
            <person name="Labutti K."/>
            <person name="Salamov A."/>
            <person name="Andreopoulos B."/>
            <person name="Baker S."/>
            <person name="Barry K."/>
            <person name="Bills G."/>
            <person name="Bluhm B."/>
            <person name="Cannon C."/>
            <person name="Castanera R."/>
            <person name="Culley D."/>
            <person name="Daum C."/>
            <person name="Ezra D."/>
            <person name="Gonzalez J."/>
            <person name="Henrissat B."/>
            <person name="Kuo A."/>
            <person name="Liang C."/>
            <person name="Lipzen A."/>
            <person name="Lutzoni F."/>
            <person name="Magnuson J."/>
            <person name="Mondo S."/>
            <person name="Nolan M."/>
            <person name="Ohm R."/>
            <person name="Pangilinan J."/>
            <person name="Park H.-J."/>
            <person name="Ramirez L."/>
            <person name="Alfaro M."/>
            <person name="Sun H."/>
            <person name="Tritt A."/>
            <person name="Yoshinaga Y."/>
            <person name="Zwiers L.-H."/>
            <person name="Turgeon B."/>
            <person name="Goodwin S."/>
            <person name="Spatafora J."/>
            <person name="Crous P."/>
            <person name="Grigoriev I."/>
        </authorList>
    </citation>
    <scope>NUCLEOTIDE SEQUENCE</scope>
    <source>
        <strain evidence="3">CBS 269.34</strain>
    </source>
</reference>
<evidence type="ECO:0000313" key="4">
    <source>
        <dbReference type="Proteomes" id="UP000799750"/>
    </source>
</evidence>
<dbReference type="OrthoDB" id="5397846at2759"/>
<gene>
    <name evidence="3" type="ORF">BU16DRAFT_531421</name>
</gene>
<name>A0A6A6QEN6_9PEZI</name>
<keyword evidence="4" id="KW-1185">Reference proteome</keyword>
<proteinExistence type="predicted"/>
<evidence type="ECO:0000259" key="2">
    <source>
        <dbReference type="Pfam" id="PF24864"/>
    </source>
</evidence>